<dbReference type="InterPro" id="IPR050204">
    <property type="entry name" value="AraC_XylS_family_regulators"/>
</dbReference>
<dbReference type="Proteomes" id="UP000078316">
    <property type="component" value="Unassembled WGS sequence"/>
</dbReference>
<name>A0A179S9S0_9HYPH</name>
<dbReference type="RefSeq" id="WP_053082193.1">
    <property type="nucleotide sequence ID" value="NZ_LWHQ01000034.1"/>
</dbReference>
<evidence type="ECO:0000313" key="6">
    <source>
        <dbReference type="EMBL" id="OAS23278.1"/>
    </source>
</evidence>
<feature type="domain" description="HTH araC/xylS-type" evidence="5">
    <location>
        <begin position="212"/>
        <end position="311"/>
    </location>
</feature>
<comment type="caution">
    <text evidence="6">The sequence shown here is derived from an EMBL/GenBank/DDBJ whole genome shotgun (WGS) entry which is preliminary data.</text>
</comment>
<dbReference type="SUPFAM" id="SSF46689">
    <property type="entry name" value="Homeodomain-like"/>
    <property type="match status" value="1"/>
</dbReference>
<dbReference type="STRING" id="427683.A5481_16530"/>
<dbReference type="Gene3D" id="1.10.10.60">
    <property type="entry name" value="Homeodomain-like"/>
    <property type="match status" value="1"/>
</dbReference>
<protein>
    <recommendedName>
        <fullName evidence="5">HTH araC/xylS-type domain-containing protein</fullName>
    </recommendedName>
</protein>
<dbReference type="InterPro" id="IPR009057">
    <property type="entry name" value="Homeodomain-like_sf"/>
</dbReference>
<evidence type="ECO:0000256" key="3">
    <source>
        <dbReference type="ARBA" id="ARBA00023163"/>
    </source>
</evidence>
<proteinExistence type="predicted"/>
<accession>A0A179S9S0</accession>
<evidence type="ECO:0000256" key="4">
    <source>
        <dbReference type="SAM" id="MobiDB-lite"/>
    </source>
</evidence>
<dbReference type="Pfam" id="PF12833">
    <property type="entry name" value="HTH_18"/>
    <property type="match status" value="1"/>
</dbReference>
<dbReference type="PANTHER" id="PTHR46796:SF6">
    <property type="entry name" value="ARAC SUBFAMILY"/>
    <property type="match status" value="1"/>
</dbReference>
<dbReference type="PANTHER" id="PTHR46796">
    <property type="entry name" value="HTH-TYPE TRANSCRIPTIONAL ACTIVATOR RHAS-RELATED"/>
    <property type="match status" value="1"/>
</dbReference>
<reference evidence="6 7" key="1">
    <citation type="submission" date="2016-04" db="EMBL/GenBank/DDBJ databases">
        <authorList>
            <person name="Evans L.H."/>
            <person name="Alamgir A."/>
            <person name="Owens N."/>
            <person name="Weber N.D."/>
            <person name="Virtaneva K."/>
            <person name="Barbian K."/>
            <person name="Babar A."/>
            <person name="Rosenke K."/>
        </authorList>
    </citation>
    <scope>NUCLEOTIDE SEQUENCE [LARGE SCALE GENOMIC DNA]</scope>
    <source>
        <strain evidence="6 7">PMB02</strain>
    </source>
</reference>
<evidence type="ECO:0000313" key="7">
    <source>
        <dbReference type="Proteomes" id="UP000078316"/>
    </source>
</evidence>
<keyword evidence="3" id="KW-0804">Transcription</keyword>
<evidence type="ECO:0000256" key="2">
    <source>
        <dbReference type="ARBA" id="ARBA00023125"/>
    </source>
</evidence>
<gene>
    <name evidence="6" type="ORF">A5481_16530</name>
</gene>
<dbReference type="GO" id="GO:0043565">
    <property type="term" value="F:sequence-specific DNA binding"/>
    <property type="evidence" value="ECO:0007669"/>
    <property type="project" value="InterPro"/>
</dbReference>
<keyword evidence="1" id="KW-0805">Transcription regulation</keyword>
<feature type="region of interest" description="Disordered" evidence="4">
    <location>
        <begin position="308"/>
        <end position="330"/>
    </location>
</feature>
<feature type="compositionally biased region" description="Low complexity" evidence="4">
    <location>
        <begin position="313"/>
        <end position="330"/>
    </location>
</feature>
<dbReference type="GO" id="GO:0003700">
    <property type="term" value="F:DNA-binding transcription factor activity"/>
    <property type="evidence" value="ECO:0007669"/>
    <property type="project" value="InterPro"/>
</dbReference>
<dbReference type="InterPro" id="IPR018060">
    <property type="entry name" value="HTH_AraC"/>
</dbReference>
<organism evidence="6 7">
    <name type="scientific">Methylobacterium platani</name>
    <dbReference type="NCBI Taxonomy" id="427683"/>
    <lineage>
        <taxon>Bacteria</taxon>
        <taxon>Pseudomonadati</taxon>
        <taxon>Pseudomonadota</taxon>
        <taxon>Alphaproteobacteria</taxon>
        <taxon>Hyphomicrobiales</taxon>
        <taxon>Methylobacteriaceae</taxon>
        <taxon>Methylobacterium</taxon>
    </lineage>
</organism>
<evidence type="ECO:0000259" key="5">
    <source>
        <dbReference type="PROSITE" id="PS01124"/>
    </source>
</evidence>
<dbReference type="OrthoDB" id="8004517at2"/>
<sequence length="342" mass="36436">MDTITLGPASAGRDTADEEAFEAYRALYSGGTDVERLAGPLRTEVIAHRLPRMLVFDRRLAGVAHARGPRRVARDGFDHVTLHLVLEGSLMLEVPGAVRRVEAGSLALFDLTRPQRTWTDGARIVTAAVARDRLDAASLDRLDLHGLVVGPREAGLTIDFVRSLVAHAASLTPDLARAATESLGLMLGATLTALHDRSAPLVPQVAAGRARARAVAYIEQHLGDRDLNTATIAAGAGVSRSVLYRLFEPAGGVARFVQQQRVTRLRRALSRAEDDRSIDEIATACGFTSPSHAGRLFRSAVGLPPGEYRRSLRAGPGAAPGLSPPTLAGPPADFTAWHGELL</sequence>
<evidence type="ECO:0000256" key="1">
    <source>
        <dbReference type="ARBA" id="ARBA00023015"/>
    </source>
</evidence>
<dbReference type="SMART" id="SM00342">
    <property type="entry name" value="HTH_ARAC"/>
    <property type="match status" value="1"/>
</dbReference>
<keyword evidence="2" id="KW-0238">DNA-binding</keyword>
<dbReference type="AlphaFoldDB" id="A0A179S9S0"/>
<dbReference type="EMBL" id="LWHQ01000034">
    <property type="protein sequence ID" value="OAS23278.1"/>
    <property type="molecule type" value="Genomic_DNA"/>
</dbReference>
<dbReference type="PROSITE" id="PS01124">
    <property type="entry name" value="HTH_ARAC_FAMILY_2"/>
    <property type="match status" value="1"/>
</dbReference>